<feature type="signal peptide" evidence="2">
    <location>
        <begin position="1"/>
        <end position="23"/>
    </location>
</feature>
<dbReference type="EMBL" id="CAJZAF010000052">
    <property type="protein sequence ID" value="CAG9186655.1"/>
    <property type="molecule type" value="Genomic_DNA"/>
</dbReference>
<reference evidence="3 4" key="1">
    <citation type="submission" date="2021-08" db="EMBL/GenBank/DDBJ databases">
        <authorList>
            <person name="Peeters C."/>
        </authorList>
    </citation>
    <scope>NUCLEOTIDE SEQUENCE [LARGE SCALE GENOMIC DNA]</scope>
    <source>
        <strain evidence="3 4">LMG 23994</strain>
    </source>
</reference>
<name>A0ABM8Y1N4_9BURK</name>
<evidence type="ECO:0000313" key="3">
    <source>
        <dbReference type="EMBL" id="CAG9186655.1"/>
    </source>
</evidence>
<gene>
    <name evidence="3" type="ORF">LMG23994_06317</name>
</gene>
<dbReference type="RefSeq" id="WP_224009782.1">
    <property type="nucleotide sequence ID" value="NZ_CAJZAF010000052.1"/>
</dbReference>
<feature type="region of interest" description="Disordered" evidence="1">
    <location>
        <begin position="24"/>
        <end position="118"/>
    </location>
</feature>
<proteinExistence type="predicted"/>
<accession>A0ABM8Y1N4</accession>
<comment type="caution">
    <text evidence="3">The sequence shown here is derived from an EMBL/GenBank/DDBJ whole genome shotgun (WGS) entry which is preliminary data.</text>
</comment>
<feature type="chain" id="PRO_5047355004" description="DUF4148 domain-containing protein" evidence="2">
    <location>
        <begin position="24"/>
        <end position="118"/>
    </location>
</feature>
<dbReference type="Proteomes" id="UP000701702">
    <property type="component" value="Unassembled WGS sequence"/>
</dbReference>
<evidence type="ECO:0000256" key="1">
    <source>
        <dbReference type="SAM" id="MobiDB-lite"/>
    </source>
</evidence>
<feature type="compositionally biased region" description="Polar residues" evidence="1">
    <location>
        <begin position="74"/>
        <end position="92"/>
    </location>
</feature>
<keyword evidence="2" id="KW-0732">Signal</keyword>
<protein>
    <recommendedName>
        <fullName evidence="5">DUF4148 domain-containing protein</fullName>
    </recommendedName>
</protein>
<feature type="compositionally biased region" description="Low complexity" evidence="1">
    <location>
        <begin position="24"/>
        <end position="40"/>
    </location>
</feature>
<feature type="compositionally biased region" description="Basic and acidic residues" evidence="1">
    <location>
        <begin position="59"/>
        <end position="73"/>
    </location>
</feature>
<evidence type="ECO:0000313" key="4">
    <source>
        <dbReference type="Proteomes" id="UP000701702"/>
    </source>
</evidence>
<sequence length="118" mass="12588">MRKHLPLLLTALMTLGVATTSLAQSAPSAGGGAANAISEAVQEGSNPYRPPSGGNTDPEEARRAKCEALKEEFNATSKQRAYESSGTSTHNAQGRPVPKIERDTTRKDLQETYRANCT</sequence>
<evidence type="ECO:0008006" key="5">
    <source>
        <dbReference type="Google" id="ProtNLM"/>
    </source>
</evidence>
<evidence type="ECO:0000256" key="2">
    <source>
        <dbReference type="SAM" id="SignalP"/>
    </source>
</evidence>
<organism evidence="3 4">
    <name type="scientific">Cupriavidus pinatubonensis</name>
    <dbReference type="NCBI Taxonomy" id="248026"/>
    <lineage>
        <taxon>Bacteria</taxon>
        <taxon>Pseudomonadati</taxon>
        <taxon>Pseudomonadota</taxon>
        <taxon>Betaproteobacteria</taxon>
        <taxon>Burkholderiales</taxon>
        <taxon>Burkholderiaceae</taxon>
        <taxon>Cupriavidus</taxon>
    </lineage>
</organism>
<feature type="compositionally biased region" description="Basic and acidic residues" evidence="1">
    <location>
        <begin position="98"/>
        <end position="111"/>
    </location>
</feature>
<keyword evidence="4" id="KW-1185">Reference proteome</keyword>